<dbReference type="PANTHER" id="PTHR12526">
    <property type="entry name" value="GLYCOSYLTRANSFERASE"/>
    <property type="match status" value="1"/>
</dbReference>
<protein>
    <submittedName>
        <fullName evidence="4">Glycosyl transferase group 1</fullName>
        <ecNumber evidence="4">2.4.1.57</ecNumber>
    </submittedName>
</protein>
<dbReference type="CDD" id="cd03801">
    <property type="entry name" value="GT4_PimA-like"/>
    <property type="match status" value="1"/>
</dbReference>
<dbReference type="Gene3D" id="3.40.50.2000">
    <property type="entry name" value="Glycogen Phosphorylase B"/>
    <property type="match status" value="2"/>
</dbReference>
<evidence type="ECO:0000259" key="3">
    <source>
        <dbReference type="Pfam" id="PF00534"/>
    </source>
</evidence>
<dbReference type="RefSeq" id="WP_057572239.1">
    <property type="nucleotide sequence ID" value="NZ_CATYWZ010000015.1"/>
</dbReference>
<evidence type="ECO:0000256" key="2">
    <source>
        <dbReference type="ARBA" id="ARBA00022679"/>
    </source>
</evidence>
<reference evidence="4 5" key="1">
    <citation type="submission" date="2015-09" db="EMBL/GenBank/DDBJ databases">
        <authorList>
            <consortium name="Pathogen Informatics"/>
        </authorList>
    </citation>
    <scope>NUCLEOTIDE SEQUENCE [LARGE SCALE GENOMIC DNA]</scope>
    <source>
        <strain evidence="4 5">2789STDY5834865</strain>
    </source>
</reference>
<sequence length="401" mass="46179">MGKLLVTVDHQFIRTPDGKVWVKTIYGYDFWKRYLKVFDEVRIACRISDVSSLNEDMMISSGPNVEFFQLPHYRGPKEFVLRYWKIRKAMVGIADGCSCALYRIPSPIANAVHNEVKKKHLPWAVEVVNDPWDTFAPGAYKGLSRPFVRIYFYWQVKFMAGNADGVSYVTRSALQKRYPSYVKRHKENHMHFESFYSSIILNKDFFYYDRAVPHNQYTIVHINSCITDYSKGHDVVIRVLNILRKNGMNVYVKFIGDGPMRSEFEKMALSYEVADYIEFTGLLSGSQAIRQELLGSDLLVFPTKGEGLPRTVIEAMAVGLPCLSTPVNGIPELLPAECLFSQQDDEAFAKKAWDILTNPSLYQKLSRQNLDKAASYEYDALAARRDMFYKKLQYLGEKQYG</sequence>
<gene>
    <name evidence="4" type="primary">pimB_1</name>
    <name evidence="4" type="ORF">ERS852480_03232</name>
</gene>
<accession>A0A174N018</accession>
<evidence type="ECO:0000313" key="5">
    <source>
        <dbReference type="Proteomes" id="UP000095512"/>
    </source>
</evidence>
<organism evidence="4 5">
    <name type="scientific">Enterocloster clostridioformis</name>
    <dbReference type="NCBI Taxonomy" id="1531"/>
    <lineage>
        <taxon>Bacteria</taxon>
        <taxon>Bacillati</taxon>
        <taxon>Bacillota</taxon>
        <taxon>Clostridia</taxon>
        <taxon>Lachnospirales</taxon>
        <taxon>Lachnospiraceae</taxon>
        <taxon>Enterocloster</taxon>
    </lineage>
</organism>
<name>A0A174N018_9FIRM</name>
<dbReference type="Pfam" id="PF00534">
    <property type="entry name" value="Glycos_transf_1"/>
    <property type="match status" value="1"/>
</dbReference>
<keyword evidence="1 4" id="KW-0328">Glycosyltransferase</keyword>
<keyword evidence="2 4" id="KW-0808">Transferase</keyword>
<feature type="domain" description="Glycosyl transferase family 1" evidence="3">
    <location>
        <begin position="229"/>
        <end position="368"/>
    </location>
</feature>
<dbReference type="EC" id="2.4.1.57" evidence="4"/>
<dbReference type="SUPFAM" id="SSF53756">
    <property type="entry name" value="UDP-Glycosyltransferase/glycogen phosphorylase"/>
    <property type="match status" value="1"/>
</dbReference>
<proteinExistence type="predicted"/>
<dbReference type="EMBL" id="CZAB01000032">
    <property type="protein sequence ID" value="CUP39289.1"/>
    <property type="molecule type" value="Genomic_DNA"/>
</dbReference>
<dbReference type="PANTHER" id="PTHR12526:SF629">
    <property type="entry name" value="TEICHURONIC ACID BIOSYNTHESIS GLYCOSYLTRANSFERASE TUAH-RELATED"/>
    <property type="match status" value="1"/>
</dbReference>
<evidence type="ECO:0000313" key="4">
    <source>
        <dbReference type="EMBL" id="CUP39289.1"/>
    </source>
</evidence>
<evidence type="ECO:0000256" key="1">
    <source>
        <dbReference type="ARBA" id="ARBA00022676"/>
    </source>
</evidence>
<dbReference type="InterPro" id="IPR001296">
    <property type="entry name" value="Glyco_trans_1"/>
</dbReference>
<dbReference type="AlphaFoldDB" id="A0A174N018"/>
<dbReference type="GO" id="GO:0016757">
    <property type="term" value="F:glycosyltransferase activity"/>
    <property type="evidence" value="ECO:0007669"/>
    <property type="project" value="UniProtKB-KW"/>
</dbReference>
<dbReference type="Proteomes" id="UP000095512">
    <property type="component" value="Unassembled WGS sequence"/>
</dbReference>